<sequence>MAEGERMAGSPGSPGTGPEVPRRVRSVCLCLPMIALSLGGGPRATPEGHSQEASVAPQWGCRLPWAPEAPQGLALVVGWAFGCQGSGYSPAPGAACQALNSRAQGVWVPHQLGSPSWKCLIRLPGISPSLT</sequence>
<organism evidence="2 3">
    <name type="scientific">Rangifer tarandus platyrhynchus</name>
    <name type="common">Svalbard reindeer</name>
    <dbReference type="NCBI Taxonomy" id="3082113"/>
    <lineage>
        <taxon>Eukaryota</taxon>
        <taxon>Metazoa</taxon>
        <taxon>Chordata</taxon>
        <taxon>Craniata</taxon>
        <taxon>Vertebrata</taxon>
        <taxon>Euteleostomi</taxon>
        <taxon>Mammalia</taxon>
        <taxon>Eutheria</taxon>
        <taxon>Laurasiatheria</taxon>
        <taxon>Artiodactyla</taxon>
        <taxon>Ruminantia</taxon>
        <taxon>Pecora</taxon>
        <taxon>Cervidae</taxon>
        <taxon>Odocoileinae</taxon>
        <taxon>Rangifer</taxon>
    </lineage>
</organism>
<dbReference type="EMBL" id="OX459937">
    <property type="protein sequence ID" value="CAI9152614.1"/>
    <property type="molecule type" value="Genomic_DNA"/>
</dbReference>
<gene>
    <name evidence="2" type="ORF">MRATA1EN1_LOCUS1576</name>
</gene>
<name>A0ABN8XTB0_RANTA</name>
<feature type="region of interest" description="Disordered" evidence="1">
    <location>
        <begin position="1"/>
        <end position="20"/>
    </location>
</feature>
<evidence type="ECO:0000256" key="1">
    <source>
        <dbReference type="SAM" id="MobiDB-lite"/>
    </source>
</evidence>
<dbReference type="Proteomes" id="UP001176941">
    <property type="component" value="Chromosome 1"/>
</dbReference>
<accession>A0ABN8XTB0</accession>
<proteinExistence type="predicted"/>
<evidence type="ECO:0000313" key="3">
    <source>
        <dbReference type="Proteomes" id="UP001176941"/>
    </source>
</evidence>
<protein>
    <submittedName>
        <fullName evidence="2">Uncharacterized protein</fullName>
    </submittedName>
</protein>
<evidence type="ECO:0000313" key="2">
    <source>
        <dbReference type="EMBL" id="CAI9152614.1"/>
    </source>
</evidence>
<reference evidence="2" key="1">
    <citation type="submission" date="2023-04" db="EMBL/GenBank/DDBJ databases">
        <authorList>
            <consortium name="ELIXIR-Norway"/>
        </authorList>
    </citation>
    <scope>NUCLEOTIDE SEQUENCE [LARGE SCALE GENOMIC DNA]</scope>
</reference>
<keyword evidence="3" id="KW-1185">Reference proteome</keyword>